<protein>
    <submittedName>
        <fullName evidence="1">Uncharacterized protein</fullName>
    </submittedName>
</protein>
<dbReference type="EnsemblPlants" id="TuG1812G0600002600.01.T01">
    <property type="protein sequence ID" value="TuG1812G0600002600.01.T01"/>
    <property type="gene ID" value="TuG1812G0600002600.01"/>
</dbReference>
<name>A0A8R7QU83_TRIUA</name>
<evidence type="ECO:0000313" key="1">
    <source>
        <dbReference type="EnsemblPlants" id="TuG1812G0600002600.01.T01"/>
    </source>
</evidence>
<organism evidence="1 2">
    <name type="scientific">Triticum urartu</name>
    <name type="common">Red wild einkorn</name>
    <name type="synonym">Crithodium urartu</name>
    <dbReference type="NCBI Taxonomy" id="4572"/>
    <lineage>
        <taxon>Eukaryota</taxon>
        <taxon>Viridiplantae</taxon>
        <taxon>Streptophyta</taxon>
        <taxon>Embryophyta</taxon>
        <taxon>Tracheophyta</taxon>
        <taxon>Spermatophyta</taxon>
        <taxon>Magnoliopsida</taxon>
        <taxon>Liliopsida</taxon>
        <taxon>Poales</taxon>
        <taxon>Poaceae</taxon>
        <taxon>BOP clade</taxon>
        <taxon>Pooideae</taxon>
        <taxon>Triticodae</taxon>
        <taxon>Triticeae</taxon>
        <taxon>Triticinae</taxon>
        <taxon>Triticum</taxon>
    </lineage>
</organism>
<reference evidence="2" key="1">
    <citation type="journal article" date="2013" name="Nature">
        <title>Draft genome of the wheat A-genome progenitor Triticum urartu.</title>
        <authorList>
            <person name="Ling H.Q."/>
            <person name="Zhao S."/>
            <person name="Liu D."/>
            <person name="Wang J."/>
            <person name="Sun H."/>
            <person name="Zhang C."/>
            <person name="Fan H."/>
            <person name="Li D."/>
            <person name="Dong L."/>
            <person name="Tao Y."/>
            <person name="Gao C."/>
            <person name="Wu H."/>
            <person name="Li Y."/>
            <person name="Cui Y."/>
            <person name="Guo X."/>
            <person name="Zheng S."/>
            <person name="Wang B."/>
            <person name="Yu K."/>
            <person name="Liang Q."/>
            <person name="Yang W."/>
            <person name="Lou X."/>
            <person name="Chen J."/>
            <person name="Feng M."/>
            <person name="Jian J."/>
            <person name="Zhang X."/>
            <person name="Luo G."/>
            <person name="Jiang Y."/>
            <person name="Liu J."/>
            <person name="Wang Z."/>
            <person name="Sha Y."/>
            <person name="Zhang B."/>
            <person name="Wu H."/>
            <person name="Tang D."/>
            <person name="Shen Q."/>
            <person name="Xue P."/>
            <person name="Zou S."/>
            <person name="Wang X."/>
            <person name="Liu X."/>
            <person name="Wang F."/>
            <person name="Yang Y."/>
            <person name="An X."/>
            <person name="Dong Z."/>
            <person name="Zhang K."/>
            <person name="Zhang X."/>
            <person name="Luo M.C."/>
            <person name="Dvorak J."/>
            <person name="Tong Y."/>
            <person name="Wang J."/>
            <person name="Yang H."/>
            <person name="Li Z."/>
            <person name="Wang D."/>
            <person name="Zhang A."/>
            <person name="Wang J."/>
        </authorList>
    </citation>
    <scope>NUCLEOTIDE SEQUENCE</scope>
    <source>
        <strain evidence="2">cv. G1812</strain>
    </source>
</reference>
<dbReference type="AlphaFoldDB" id="A0A8R7QU83"/>
<proteinExistence type="predicted"/>
<accession>A0A8R7QU83</accession>
<reference evidence="1" key="2">
    <citation type="submission" date="2018-03" db="EMBL/GenBank/DDBJ databases">
        <title>The Triticum urartu genome reveals the dynamic nature of wheat genome evolution.</title>
        <authorList>
            <person name="Ling H."/>
            <person name="Ma B."/>
            <person name="Shi X."/>
            <person name="Liu H."/>
            <person name="Dong L."/>
            <person name="Sun H."/>
            <person name="Cao Y."/>
            <person name="Gao Q."/>
            <person name="Zheng S."/>
            <person name="Li Y."/>
            <person name="Yu Y."/>
            <person name="Du H."/>
            <person name="Qi M."/>
            <person name="Li Y."/>
            <person name="Yu H."/>
            <person name="Cui Y."/>
            <person name="Wang N."/>
            <person name="Chen C."/>
            <person name="Wu H."/>
            <person name="Zhao Y."/>
            <person name="Zhang J."/>
            <person name="Li Y."/>
            <person name="Zhou W."/>
            <person name="Zhang B."/>
            <person name="Hu W."/>
            <person name="Eijk M."/>
            <person name="Tang J."/>
            <person name="Witsenboer H."/>
            <person name="Zhao S."/>
            <person name="Li Z."/>
            <person name="Zhang A."/>
            <person name="Wang D."/>
            <person name="Liang C."/>
        </authorList>
    </citation>
    <scope>NUCLEOTIDE SEQUENCE [LARGE SCALE GENOMIC DNA]</scope>
    <source>
        <strain evidence="1">cv. G1812</strain>
    </source>
</reference>
<dbReference type="Proteomes" id="UP000015106">
    <property type="component" value="Chromosome 6"/>
</dbReference>
<evidence type="ECO:0000313" key="2">
    <source>
        <dbReference type="Proteomes" id="UP000015106"/>
    </source>
</evidence>
<keyword evidence="2" id="KW-1185">Reference proteome</keyword>
<reference evidence="1" key="3">
    <citation type="submission" date="2022-06" db="UniProtKB">
        <authorList>
            <consortium name="EnsemblPlants"/>
        </authorList>
    </citation>
    <scope>IDENTIFICATION</scope>
</reference>
<sequence length="77" mass="8567">MSDDSDGDGWIVTIDIERKKVRGIIESSCDRYMLFSSAISCAPKKYPDGGPRLLSKTLSVDADGNKRPKYVFQPPDK</sequence>
<dbReference type="Gramene" id="TuG1812G0600002600.01.T01">
    <property type="protein sequence ID" value="TuG1812G0600002600.01.T01"/>
    <property type="gene ID" value="TuG1812G0600002600.01"/>
</dbReference>